<evidence type="ECO:0000256" key="6">
    <source>
        <dbReference type="ARBA" id="ARBA00022679"/>
    </source>
</evidence>
<keyword evidence="5 11" id="KW-0444">Lipid biosynthesis</keyword>
<dbReference type="EC" id="2.3.1.20" evidence="4 11"/>
<dbReference type="InterPro" id="IPR009721">
    <property type="entry name" value="O-acyltransferase_WSD1_C"/>
</dbReference>
<keyword evidence="9 11" id="KW-0012">Acyltransferase</keyword>
<comment type="catalytic activity">
    <reaction evidence="10 11">
        <text>an acyl-CoA + a 1,2-diacyl-sn-glycerol = a triacyl-sn-glycerol + CoA</text>
        <dbReference type="Rhea" id="RHEA:10868"/>
        <dbReference type="ChEBI" id="CHEBI:17815"/>
        <dbReference type="ChEBI" id="CHEBI:57287"/>
        <dbReference type="ChEBI" id="CHEBI:58342"/>
        <dbReference type="ChEBI" id="CHEBI:64615"/>
        <dbReference type="EC" id="2.3.1.20"/>
    </reaction>
</comment>
<comment type="pathway">
    <text evidence="1 11">Glycerolipid metabolism; triacylglycerol biosynthesis.</text>
</comment>
<evidence type="ECO:0000259" key="12">
    <source>
        <dbReference type="Pfam" id="PF03007"/>
    </source>
</evidence>
<organism evidence="14 15">
    <name type="scientific">Actinoallomurus iriomotensis</name>
    <dbReference type="NCBI Taxonomy" id="478107"/>
    <lineage>
        <taxon>Bacteria</taxon>
        <taxon>Bacillati</taxon>
        <taxon>Actinomycetota</taxon>
        <taxon>Actinomycetes</taxon>
        <taxon>Streptosporangiales</taxon>
        <taxon>Thermomonosporaceae</taxon>
        <taxon>Actinoallomurus</taxon>
    </lineage>
</organism>
<dbReference type="InterPro" id="IPR014292">
    <property type="entry name" value="Acyl_transf_WS/DGAT"/>
</dbReference>
<dbReference type="GO" id="GO:0001666">
    <property type="term" value="P:response to hypoxia"/>
    <property type="evidence" value="ECO:0007669"/>
    <property type="project" value="TreeGrafter"/>
</dbReference>
<dbReference type="InterPro" id="IPR023213">
    <property type="entry name" value="CAT-like_dom_sf"/>
</dbReference>
<evidence type="ECO:0000313" key="14">
    <source>
        <dbReference type="EMBL" id="GLY75569.1"/>
    </source>
</evidence>
<evidence type="ECO:0000256" key="7">
    <source>
        <dbReference type="ARBA" id="ARBA00022798"/>
    </source>
</evidence>
<keyword evidence="6 11" id="KW-0808">Transferase</keyword>
<feature type="domain" description="O-acyltransferase WSD1 C-terminal" evidence="13">
    <location>
        <begin position="311"/>
        <end position="454"/>
    </location>
</feature>
<dbReference type="PANTHER" id="PTHR31650">
    <property type="entry name" value="O-ACYLTRANSFERASE (WSD1-LIKE) FAMILY PROTEIN"/>
    <property type="match status" value="1"/>
</dbReference>
<evidence type="ECO:0000256" key="4">
    <source>
        <dbReference type="ARBA" id="ARBA00013244"/>
    </source>
</evidence>
<evidence type="ECO:0000256" key="9">
    <source>
        <dbReference type="ARBA" id="ARBA00023315"/>
    </source>
</evidence>
<evidence type="ECO:0000256" key="5">
    <source>
        <dbReference type="ARBA" id="ARBA00022516"/>
    </source>
</evidence>
<comment type="caution">
    <text evidence="14">The sequence shown here is derived from an EMBL/GenBank/DDBJ whole genome shotgun (WGS) entry which is preliminary data.</text>
</comment>
<dbReference type="Pfam" id="PF06974">
    <property type="entry name" value="WS_DGAT_C"/>
    <property type="match status" value="1"/>
</dbReference>
<gene>
    <name evidence="14" type="ORF">Airi01_038360</name>
</gene>
<keyword evidence="8 11" id="KW-0443">Lipid metabolism</keyword>
<evidence type="ECO:0000256" key="1">
    <source>
        <dbReference type="ARBA" id="ARBA00004771"/>
    </source>
</evidence>
<evidence type="ECO:0000256" key="3">
    <source>
        <dbReference type="ARBA" id="ARBA00009587"/>
    </source>
</evidence>
<dbReference type="Gene3D" id="3.30.559.10">
    <property type="entry name" value="Chloramphenicol acetyltransferase-like domain"/>
    <property type="match status" value="1"/>
</dbReference>
<dbReference type="EMBL" id="BSTJ01000004">
    <property type="protein sequence ID" value="GLY75569.1"/>
    <property type="molecule type" value="Genomic_DNA"/>
</dbReference>
<dbReference type="GO" id="GO:0004144">
    <property type="term" value="F:diacylglycerol O-acyltransferase activity"/>
    <property type="evidence" value="ECO:0007669"/>
    <property type="project" value="UniProtKB-EC"/>
</dbReference>
<comment type="pathway">
    <text evidence="2">Lipid metabolism.</text>
</comment>
<evidence type="ECO:0000256" key="11">
    <source>
        <dbReference type="RuleBase" id="RU361241"/>
    </source>
</evidence>
<dbReference type="InterPro" id="IPR045034">
    <property type="entry name" value="O-acyltransferase_WSD1-like"/>
</dbReference>
<dbReference type="Pfam" id="PF03007">
    <property type="entry name" value="WS_DGAT_cat"/>
    <property type="match status" value="1"/>
</dbReference>
<dbReference type="GO" id="GO:0006071">
    <property type="term" value="P:glycerol metabolic process"/>
    <property type="evidence" value="ECO:0007669"/>
    <property type="project" value="UniProtKB-KW"/>
</dbReference>
<evidence type="ECO:0000256" key="2">
    <source>
        <dbReference type="ARBA" id="ARBA00005189"/>
    </source>
</evidence>
<accession>A0A9W6RHB9</accession>
<dbReference type="GO" id="GO:0019432">
    <property type="term" value="P:triglyceride biosynthetic process"/>
    <property type="evidence" value="ECO:0007669"/>
    <property type="project" value="TreeGrafter"/>
</dbReference>
<proteinExistence type="inferred from homology"/>
<dbReference type="AlphaFoldDB" id="A0A9W6RHB9"/>
<reference evidence="14" key="1">
    <citation type="submission" date="2023-03" db="EMBL/GenBank/DDBJ databases">
        <title>Actinoallomurus iriomotensis NBRC 103681.</title>
        <authorList>
            <person name="Ichikawa N."/>
            <person name="Sato H."/>
            <person name="Tonouchi N."/>
        </authorList>
    </citation>
    <scope>NUCLEOTIDE SEQUENCE</scope>
    <source>
        <strain evidence="14">NBRC 103681</strain>
    </source>
</reference>
<dbReference type="SUPFAM" id="SSF52777">
    <property type="entry name" value="CoA-dependent acyltransferases"/>
    <property type="match status" value="1"/>
</dbReference>
<name>A0A9W6RHB9_9ACTN</name>
<dbReference type="Proteomes" id="UP001165135">
    <property type="component" value="Unassembled WGS sequence"/>
</dbReference>
<protein>
    <recommendedName>
        <fullName evidence="4 11">Diacylglycerol O-acyltransferase</fullName>
        <ecNumber evidence="4 11">2.3.1.20</ecNumber>
    </recommendedName>
</protein>
<dbReference type="GO" id="GO:0005886">
    <property type="term" value="C:plasma membrane"/>
    <property type="evidence" value="ECO:0007669"/>
    <property type="project" value="TreeGrafter"/>
</dbReference>
<dbReference type="PANTHER" id="PTHR31650:SF1">
    <property type="entry name" value="WAX ESTER SYNTHASE_DIACYLGLYCEROL ACYLTRANSFERASE 4-RELATED"/>
    <property type="match status" value="1"/>
</dbReference>
<sequence>MQRMSGIDAGMFFAENETRPLQIASVSVFDGPAPTYGEFVRALVARLLGLPRFRQRVRRVPLDLGRPVWVDDPHFQLLYHVRHTAVPAPGGAEELRNLAGRVLGQRLDLSRPLWEMWLVEGLEEDRWAIISKVHHCMVDGVGGSDLMTSLFDLSPGEVPVRDERGPIPLPEAEPEPSRPSLVLAGVVGTTMEQLRQVARLPELTRHCPATARFVRGLPAYARRLREGRGASSLNGPTSPHRRWAWTEADLGEARRISDALGGTVNDVVLAAVARGFRDLLAERDELRPDTVVRTLVPVSVRLPDEKGTLTNRVSGVLVSLPCGRPDPLCRHELICRQTTALKASHQAVGPTVFTRMLGLAPNVLAVAARTALRMRQPYIQTITTNVPGPPVPLYAMGRRLAAIYPYVPLAAGIRVSTGVVSYLDTLYLGITGDFDAMPDIELFSRGIRHGFDELAEAASPDPVVV</sequence>
<evidence type="ECO:0000256" key="10">
    <source>
        <dbReference type="ARBA" id="ARBA00048109"/>
    </source>
</evidence>
<evidence type="ECO:0000313" key="15">
    <source>
        <dbReference type="Proteomes" id="UP001165135"/>
    </source>
</evidence>
<dbReference type="GO" id="GO:0071731">
    <property type="term" value="P:response to nitric oxide"/>
    <property type="evidence" value="ECO:0007669"/>
    <property type="project" value="TreeGrafter"/>
</dbReference>
<comment type="similarity">
    <text evidence="3 11">Belongs to the long-chain O-acyltransferase family.</text>
</comment>
<dbReference type="GO" id="GO:0051701">
    <property type="term" value="P:biological process involved in interaction with host"/>
    <property type="evidence" value="ECO:0007669"/>
    <property type="project" value="TreeGrafter"/>
</dbReference>
<evidence type="ECO:0000256" key="8">
    <source>
        <dbReference type="ARBA" id="ARBA00023098"/>
    </source>
</evidence>
<keyword evidence="7 11" id="KW-0319">Glycerol metabolism</keyword>
<dbReference type="InterPro" id="IPR004255">
    <property type="entry name" value="O-acyltransferase_WSD1_N"/>
</dbReference>
<evidence type="ECO:0000259" key="13">
    <source>
        <dbReference type="Pfam" id="PF06974"/>
    </source>
</evidence>
<feature type="domain" description="O-acyltransferase WSD1-like N-terminal" evidence="12">
    <location>
        <begin position="4"/>
        <end position="268"/>
    </location>
</feature>
<dbReference type="NCBIfam" id="TIGR02946">
    <property type="entry name" value="acyl_WS_DGAT"/>
    <property type="match status" value="1"/>
</dbReference>